<evidence type="ECO:0000313" key="2">
    <source>
        <dbReference type="EMBL" id="GAH13857.1"/>
    </source>
</evidence>
<sequence length="166" mass="18480">WVTSDDARAASLRKKCLITVVPIMDIDNVAIGAGGKNQQPQDHNRDWSSKPHWNSVRGAMKHVKKMDAAGGLALFVDLHNPGAGDRNPYYYVPPRETLSKVGAKNLDHFTTVSQLEITGPLAYKGRSIESGKKYDKNWKKISKNWIAANTRDHCVSVTLETPWNTP</sequence>
<reference evidence="2" key="1">
    <citation type="journal article" date="2014" name="Front. Microbiol.">
        <title>High frequency of phylogenetically diverse reductive dehalogenase-homologous genes in deep subseafloor sedimentary metagenomes.</title>
        <authorList>
            <person name="Kawai M."/>
            <person name="Futagami T."/>
            <person name="Toyoda A."/>
            <person name="Takaki Y."/>
            <person name="Nishi S."/>
            <person name="Hori S."/>
            <person name="Arai W."/>
            <person name="Tsubouchi T."/>
            <person name="Morono Y."/>
            <person name="Uchiyama I."/>
            <person name="Ito T."/>
            <person name="Fujiyama A."/>
            <person name="Inagaki F."/>
            <person name="Takami H."/>
        </authorList>
    </citation>
    <scope>NUCLEOTIDE SEQUENCE</scope>
    <source>
        <strain evidence="2">Expedition CK06-06</strain>
    </source>
</reference>
<evidence type="ECO:0000256" key="1">
    <source>
        <dbReference type="SAM" id="MobiDB-lite"/>
    </source>
</evidence>
<protein>
    <submittedName>
        <fullName evidence="2">Uncharacterized protein</fullName>
    </submittedName>
</protein>
<dbReference type="Gene3D" id="3.40.630.10">
    <property type="entry name" value="Zn peptidases"/>
    <property type="match status" value="1"/>
</dbReference>
<feature type="region of interest" description="Disordered" evidence="1">
    <location>
        <begin position="32"/>
        <end position="51"/>
    </location>
</feature>
<comment type="caution">
    <text evidence="2">The sequence shown here is derived from an EMBL/GenBank/DDBJ whole genome shotgun (WGS) entry which is preliminary data.</text>
</comment>
<dbReference type="SUPFAM" id="SSF53187">
    <property type="entry name" value="Zn-dependent exopeptidases"/>
    <property type="match status" value="1"/>
</dbReference>
<dbReference type="EMBL" id="BART01036726">
    <property type="protein sequence ID" value="GAH13857.1"/>
    <property type="molecule type" value="Genomic_DNA"/>
</dbReference>
<feature type="non-terminal residue" evidence="2">
    <location>
        <position position="166"/>
    </location>
</feature>
<dbReference type="AlphaFoldDB" id="X1D132"/>
<organism evidence="2">
    <name type="scientific">marine sediment metagenome</name>
    <dbReference type="NCBI Taxonomy" id="412755"/>
    <lineage>
        <taxon>unclassified sequences</taxon>
        <taxon>metagenomes</taxon>
        <taxon>ecological metagenomes</taxon>
    </lineage>
</organism>
<feature type="non-terminal residue" evidence="2">
    <location>
        <position position="1"/>
    </location>
</feature>
<gene>
    <name evidence="2" type="ORF">S01H4_61794</name>
</gene>
<name>X1D132_9ZZZZ</name>
<accession>X1D132</accession>
<proteinExistence type="predicted"/>